<dbReference type="EMBL" id="JBEPIJ010000022">
    <property type="protein sequence ID" value="MES0875140.1"/>
    <property type="molecule type" value="Genomic_DNA"/>
</dbReference>
<reference evidence="3 4" key="1">
    <citation type="submission" date="2024-06" db="EMBL/GenBank/DDBJ databases">
        <authorList>
            <person name="Li Z."/>
            <person name="Jiang Y."/>
        </authorList>
    </citation>
    <scope>NUCLEOTIDE SEQUENCE [LARGE SCALE GENOMIC DNA]</scope>
    <source>
        <strain evidence="3 4">HSW-8</strain>
    </source>
</reference>
<sequence>MSKNKPAAADACACESGKAYRDCCGPYHHGIPAPTPEALMRSRYSAYAMRLSLYLLATWHPRTRPPPDELDLGEVRTAWLGLKIVRTAQGSDDEGIVEFIARYRVGGGRAVRLHETSRFVREGGVWYYLDGVIKSS</sequence>
<dbReference type="PANTHER" id="PTHR33747:SF1">
    <property type="entry name" value="ADENYLATE CYCLASE-ASSOCIATED CAP C-TERMINAL DOMAIN-CONTAINING PROTEIN"/>
    <property type="match status" value="1"/>
</dbReference>
<dbReference type="HAMAP" id="MF_00612">
    <property type="entry name" value="UPF0225"/>
    <property type="match status" value="1"/>
</dbReference>
<name>A0ABV2AEF5_9GAMM</name>
<dbReference type="RefSeq" id="WP_352890531.1">
    <property type="nucleotide sequence ID" value="NZ_JBEPIJ010000022.1"/>
</dbReference>
<organism evidence="3 4">
    <name type="scientific">Sinimarinibacterium thermocellulolyticum</name>
    <dbReference type="NCBI Taxonomy" id="3170016"/>
    <lineage>
        <taxon>Bacteria</taxon>
        <taxon>Pseudomonadati</taxon>
        <taxon>Pseudomonadota</taxon>
        <taxon>Gammaproteobacteria</taxon>
        <taxon>Nevskiales</taxon>
        <taxon>Nevskiaceae</taxon>
        <taxon>Sinimarinibacterium</taxon>
    </lineage>
</organism>
<dbReference type="Gene3D" id="3.10.450.50">
    <property type="match status" value="1"/>
</dbReference>
<dbReference type="InterPro" id="IPR032710">
    <property type="entry name" value="NTF2-like_dom_sf"/>
</dbReference>
<dbReference type="InterPro" id="IPR048469">
    <property type="entry name" value="YchJ-like_M"/>
</dbReference>
<evidence type="ECO:0000313" key="3">
    <source>
        <dbReference type="EMBL" id="MES0875140.1"/>
    </source>
</evidence>
<evidence type="ECO:0000259" key="2">
    <source>
        <dbReference type="Pfam" id="PF17775"/>
    </source>
</evidence>
<comment type="similarity">
    <text evidence="1">Belongs to the UPF0225 family.</text>
</comment>
<comment type="caution">
    <text evidence="3">The sequence shown here is derived from an EMBL/GenBank/DDBJ whole genome shotgun (WGS) entry which is preliminary data.</text>
</comment>
<proteinExistence type="inferred from homology"/>
<dbReference type="Proteomes" id="UP001465331">
    <property type="component" value="Unassembled WGS sequence"/>
</dbReference>
<dbReference type="SUPFAM" id="SSF54427">
    <property type="entry name" value="NTF2-like"/>
    <property type="match status" value="1"/>
</dbReference>
<dbReference type="Pfam" id="PF17775">
    <property type="entry name" value="YchJ_M-like"/>
    <property type="match status" value="1"/>
</dbReference>
<evidence type="ECO:0000256" key="1">
    <source>
        <dbReference type="HAMAP-Rule" id="MF_00612"/>
    </source>
</evidence>
<accession>A0ABV2AEF5</accession>
<dbReference type="InterPro" id="IPR023006">
    <property type="entry name" value="YchJ-like"/>
</dbReference>
<gene>
    <name evidence="3" type="ORF">ABSH63_14145</name>
</gene>
<protein>
    <recommendedName>
        <fullName evidence="1">UPF0225 protein ABSH63_14145</fullName>
    </recommendedName>
</protein>
<dbReference type="PANTHER" id="PTHR33747">
    <property type="entry name" value="UPF0225 PROTEIN SCO1677"/>
    <property type="match status" value="1"/>
</dbReference>
<evidence type="ECO:0000313" key="4">
    <source>
        <dbReference type="Proteomes" id="UP001465331"/>
    </source>
</evidence>
<keyword evidence="4" id="KW-1185">Reference proteome</keyword>
<feature type="domain" description="YchJ-like middle NTF2-like" evidence="2">
    <location>
        <begin position="35"/>
        <end position="131"/>
    </location>
</feature>